<dbReference type="OrthoDB" id="2418090at2"/>
<sequence>MENVDKKVEEKLRTFDDEKKEEILANFNHFKQYLSGKVEIGEKMGLSEERLAQITQKVADYLAKHEEPKNREEYLLQELWKVGDKEEQHMMAHMLLKLVKQE</sequence>
<dbReference type="Proteomes" id="UP000242682">
    <property type="component" value="Unassembled WGS sequence"/>
</dbReference>
<dbReference type="Pfam" id="PF11588">
    <property type="entry name" value="DUF3243"/>
    <property type="match status" value="1"/>
</dbReference>
<protein>
    <submittedName>
        <fullName evidence="1">Uncharacterized protein DUF3243</fullName>
    </submittedName>
</protein>
<organism evidence="1 2">
    <name type="scientific">Planomicrobium soli</name>
    <dbReference type="NCBI Taxonomy" id="1176648"/>
    <lineage>
        <taxon>Bacteria</taxon>
        <taxon>Bacillati</taxon>
        <taxon>Bacillota</taxon>
        <taxon>Bacilli</taxon>
        <taxon>Bacillales</taxon>
        <taxon>Caryophanaceae</taxon>
        <taxon>Planomicrobium</taxon>
    </lineage>
</organism>
<dbReference type="RefSeq" id="WP_106533949.1">
    <property type="nucleotide sequence ID" value="NZ_PYAT01000009.1"/>
</dbReference>
<dbReference type="InterPro" id="IPR038292">
    <property type="entry name" value="YmfJ/YflH_sf"/>
</dbReference>
<dbReference type="InterPro" id="IPR021637">
    <property type="entry name" value="DUF3243"/>
</dbReference>
<accession>A0A2P8GK26</accession>
<gene>
    <name evidence="1" type="ORF">B0H99_10926</name>
</gene>
<keyword evidence="2" id="KW-1185">Reference proteome</keyword>
<evidence type="ECO:0000313" key="1">
    <source>
        <dbReference type="EMBL" id="PSL34300.1"/>
    </source>
</evidence>
<reference evidence="1 2" key="1">
    <citation type="submission" date="2018-03" db="EMBL/GenBank/DDBJ databases">
        <title>Genomic Encyclopedia of Type Strains, Phase III (KMG-III): the genomes of soil and plant-associated and newly described type strains.</title>
        <authorList>
            <person name="Whitman W."/>
        </authorList>
    </citation>
    <scope>NUCLEOTIDE SEQUENCE [LARGE SCALE GENOMIC DNA]</scope>
    <source>
        <strain evidence="1 2">CGMCC 1.12259</strain>
    </source>
</reference>
<evidence type="ECO:0000313" key="2">
    <source>
        <dbReference type="Proteomes" id="UP000242682"/>
    </source>
</evidence>
<dbReference type="Gene3D" id="1.10.760.20">
    <property type="entry name" value="Protein of unknown function DUF3243"/>
    <property type="match status" value="1"/>
</dbReference>
<proteinExistence type="predicted"/>
<dbReference type="AlphaFoldDB" id="A0A2P8GK26"/>
<dbReference type="EMBL" id="PYAT01000009">
    <property type="protein sequence ID" value="PSL34300.1"/>
    <property type="molecule type" value="Genomic_DNA"/>
</dbReference>
<comment type="caution">
    <text evidence="1">The sequence shown here is derived from an EMBL/GenBank/DDBJ whole genome shotgun (WGS) entry which is preliminary data.</text>
</comment>
<name>A0A2P8GK26_9BACL</name>